<dbReference type="PANTHER" id="PTHR39338">
    <property type="entry name" value="BLL5662 PROTEIN-RELATED"/>
    <property type="match status" value="1"/>
</dbReference>
<evidence type="ECO:0000313" key="1">
    <source>
        <dbReference type="EMBL" id="SEK76925.1"/>
    </source>
</evidence>
<dbReference type="Pfam" id="PF05762">
    <property type="entry name" value="VWA_CoxE"/>
    <property type="match status" value="1"/>
</dbReference>
<protein>
    <recommendedName>
        <fullName evidence="3">VWA domain-containing protein</fullName>
    </recommendedName>
</protein>
<name>A0A1H7JTV3_STIAU</name>
<proteinExistence type="predicted"/>
<dbReference type="InterPro" id="IPR008912">
    <property type="entry name" value="Uncharacterised_CoxE"/>
</dbReference>
<dbReference type="OrthoDB" id="9790469at2"/>
<dbReference type="RefSeq" id="WP_075005438.1">
    <property type="nucleotide sequence ID" value="NZ_FOAP01000002.1"/>
</dbReference>
<organism evidence="1 2">
    <name type="scientific">Stigmatella aurantiaca</name>
    <dbReference type="NCBI Taxonomy" id="41"/>
    <lineage>
        <taxon>Bacteria</taxon>
        <taxon>Pseudomonadati</taxon>
        <taxon>Myxococcota</taxon>
        <taxon>Myxococcia</taxon>
        <taxon>Myxococcales</taxon>
        <taxon>Cystobacterineae</taxon>
        <taxon>Archangiaceae</taxon>
        <taxon>Stigmatella</taxon>
    </lineage>
</organism>
<dbReference type="InterPro" id="IPR011195">
    <property type="entry name" value="UCP010256"/>
</dbReference>
<dbReference type="Proteomes" id="UP000182719">
    <property type="component" value="Unassembled WGS sequence"/>
</dbReference>
<evidence type="ECO:0000313" key="2">
    <source>
        <dbReference type="Proteomes" id="UP000182719"/>
    </source>
</evidence>
<sequence>MDARIVEFAEVLRQNGVRVSTSEVQDALRAASEVGLKERAVFRAVLRTTLIKRELDVDVFNRAFDFYFSGAAKTFEALDKSLFKQLEEEGYLKGDELTMVLYQMHLLFPEMSPLAQAILEGDRAKLARIFRSATLQLDLSRMESGLQTGFFSRRLLAAAGMEKARTDLSAMENELSARGLSTEGLEIVSRYVADAMRKIEDAARQEVKRQGEARIRMRGDSAEDKPLHLLSQAEVDQMQSAVRTLAEKLKSRLIRKQRSHRKGTLNVRRTLRRNLPWGGVPMVPLFRSRRPERPEVVVLCDVSDSVRTAARMMLLFTYTLQELFVRVRSFVFVSDVGEVTRYFQDLEVDQAIDLATAGKAVSLSGNSNYGRALAEFTRDHLGSITRRTTVMVIGDGRNNYNPANVWALKDLKRKAKRLLWICPEPRGNWGIGDSEMLTYEKHCHQAVVVNSVTELARIADQLVPS</sequence>
<dbReference type="InterPro" id="IPR036465">
    <property type="entry name" value="vWFA_dom_sf"/>
</dbReference>
<dbReference type="PIRSF" id="PIRSF010256">
    <property type="entry name" value="CoxE_vWa"/>
    <property type="match status" value="1"/>
</dbReference>
<keyword evidence="2" id="KW-1185">Reference proteome</keyword>
<dbReference type="PANTHER" id="PTHR39338:SF5">
    <property type="entry name" value="BLR6139 PROTEIN"/>
    <property type="match status" value="1"/>
</dbReference>
<accession>A0A1H7JTV3</accession>
<dbReference type="AlphaFoldDB" id="A0A1H7JTV3"/>
<evidence type="ECO:0008006" key="3">
    <source>
        <dbReference type="Google" id="ProtNLM"/>
    </source>
</evidence>
<gene>
    <name evidence="1" type="ORF">SAMN05444354_102297</name>
</gene>
<dbReference type="SUPFAM" id="SSF53300">
    <property type="entry name" value="vWA-like"/>
    <property type="match status" value="1"/>
</dbReference>
<dbReference type="EMBL" id="FOAP01000002">
    <property type="protein sequence ID" value="SEK76925.1"/>
    <property type="molecule type" value="Genomic_DNA"/>
</dbReference>
<reference evidence="2" key="1">
    <citation type="submission" date="2016-10" db="EMBL/GenBank/DDBJ databases">
        <authorList>
            <person name="Varghese N."/>
            <person name="Submissions S."/>
        </authorList>
    </citation>
    <scope>NUCLEOTIDE SEQUENCE [LARGE SCALE GENOMIC DNA]</scope>
    <source>
        <strain evidence="2">DSM 17044</strain>
    </source>
</reference>